<organism evidence="15 16">
    <name type="scientific">Rhinolophus ferrumequinum</name>
    <name type="common">Greater horseshoe bat</name>
    <dbReference type="NCBI Taxonomy" id="59479"/>
    <lineage>
        <taxon>Eukaryota</taxon>
        <taxon>Metazoa</taxon>
        <taxon>Chordata</taxon>
        <taxon>Craniata</taxon>
        <taxon>Vertebrata</taxon>
        <taxon>Euteleostomi</taxon>
        <taxon>Mammalia</taxon>
        <taxon>Eutheria</taxon>
        <taxon>Laurasiatheria</taxon>
        <taxon>Chiroptera</taxon>
        <taxon>Yinpterochiroptera</taxon>
        <taxon>Rhinolophoidea</taxon>
        <taxon>Rhinolophidae</taxon>
        <taxon>Rhinolophinae</taxon>
        <taxon>Rhinolophus</taxon>
    </lineage>
</organism>
<evidence type="ECO:0000256" key="9">
    <source>
        <dbReference type="ARBA" id="ARBA00023002"/>
    </source>
</evidence>
<dbReference type="Gene3D" id="1.10.630.10">
    <property type="entry name" value="Cytochrome P450"/>
    <property type="match status" value="2"/>
</dbReference>
<dbReference type="PROSITE" id="PS00086">
    <property type="entry name" value="CYTOCHROME_P450"/>
    <property type="match status" value="1"/>
</dbReference>
<reference evidence="15" key="4">
    <citation type="submission" date="2025-08" db="UniProtKB">
        <authorList>
            <consortium name="Ensembl"/>
        </authorList>
    </citation>
    <scope>IDENTIFICATION</scope>
</reference>
<dbReference type="InterPro" id="IPR036396">
    <property type="entry name" value="Cyt_P450_sf"/>
</dbReference>
<evidence type="ECO:0000256" key="5">
    <source>
        <dbReference type="ARBA" id="ARBA00022617"/>
    </source>
</evidence>
<evidence type="ECO:0000256" key="7">
    <source>
        <dbReference type="ARBA" id="ARBA00022824"/>
    </source>
</evidence>
<dbReference type="GO" id="GO:0005506">
    <property type="term" value="F:iron ion binding"/>
    <property type="evidence" value="ECO:0007669"/>
    <property type="project" value="InterPro"/>
</dbReference>
<proteinExistence type="inferred from homology"/>
<dbReference type="GO" id="GO:0006805">
    <property type="term" value="P:xenobiotic metabolic process"/>
    <property type="evidence" value="ECO:0007669"/>
    <property type="project" value="TreeGrafter"/>
</dbReference>
<dbReference type="PANTHER" id="PTHR24300:SF406">
    <property type="entry name" value="CYTOCHROME P450 2B6"/>
    <property type="match status" value="1"/>
</dbReference>
<evidence type="ECO:0000256" key="13">
    <source>
        <dbReference type="PIRSR" id="PIRSR602403-1"/>
    </source>
</evidence>
<dbReference type="GO" id="GO:0005789">
    <property type="term" value="C:endoplasmic reticulum membrane"/>
    <property type="evidence" value="ECO:0007669"/>
    <property type="project" value="UniProtKB-SubCell"/>
</dbReference>
<dbReference type="GO" id="GO:0008392">
    <property type="term" value="F:arachidonate epoxygenase activity"/>
    <property type="evidence" value="ECO:0007669"/>
    <property type="project" value="TreeGrafter"/>
</dbReference>
<keyword evidence="6 13" id="KW-0479">Metal-binding</keyword>
<reference evidence="16" key="3">
    <citation type="submission" date="2018-12" db="EMBL/GenBank/DDBJ databases">
        <title>G10K-VGP greater horseshoe bat female genome, primary haplotype.</title>
        <authorList>
            <person name="Teeling E."/>
            <person name="Myers G."/>
            <person name="Vernes S."/>
            <person name="Pippel M."/>
            <person name="Winkler S."/>
            <person name="Fedrigo O."/>
            <person name="Rhie A."/>
            <person name="Koren S."/>
            <person name="Phillippy A."/>
            <person name="Lewin H."/>
            <person name="Damas J."/>
            <person name="Howe K."/>
            <person name="Mountcastle J."/>
            <person name="Jarvis E.D."/>
        </authorList>
    </citation>
    <scope>NUCLEOTIDE SEQUENCE [LARGE SCALE GENOMIC DNA]</scope>
</reference>
<evidence type="ECO:0000256" key="2">
    <source>
        <dbReference type="ARBA" id="ARBA00004174"/>
    </source>
</evidence>
<dbReference type="InterPro" id="IPR017972">
    <property type="entry name" value="Cyt_P450_CS"/>
</dbReference>
<sequence length="258" mass="29181">MLCGIDTIREALLGQSEAFSGRGKIAVLDQTFQGYGVIFSNGECWKTLRQFSLATLRHFGMGKQSVEKLIQEEAQCLVEELQKSQERVHREIDQVIGSHRLPVLDDRTKMPSTDSVIHEIQRFGDLLPLGGPHVVTEDTEFREYFIPKGTEVFPILSSALQDPRYFESPHTFNPDHFLDADGALKKNEAFIPFSLGKRICLGESIARMELFLFFTTILQNFSLDSPVASEDIDITPQEDGLGRVAPNYQIRFLSRREG</sequence>
<dbReference type="PRINTS" id="PR00385">
    <property type="entry name" value="P450"/>
</dbReference>
<keyword evidence="11 14" id="KW-0503">Monooxygenase</keyword>
<dbReference type="FunFam" id="1.10.630.10:FF:000238">
    <property type="entry name" value="Cytochrome P450 2A6"/>
    <property type="match status" value="1"/>
</dbReference>
<evidence type="ECO:0000256" key="1">
    <source>
        <dbReference type="ARBA" id="ARBA00001971"/>
    </source>
</evidence>
<accession>A0A671F394</accession>
<reference evidence="15" key="5">
    <citation type="submission" date="2025-09" db="UniProtKB">
        <authorList>
            <consortium name="Ensembl"/>
        </authorList>
    </citation>
    <scope>IDENTIFICATION</scope>
</reference>
<evidence type="ECO:0000256" key="11">
    <source>
        <dbReference type="ARBA" id="ARBA00023033"/>
    </source>
</evidence>
<dbReference type="PRINTS" id="PR00465">
    <property type="entry name" value="EP450IV"/>
</dbReference>
<evidence type="ECO:0000256" key="6">
    <source>
        <dbReference type="ARBA" id="ARBA00022723"/>
    </source>
</evidence>
<comment type="cofactor">
    <cofactor evidence="1 13">
        <name>heme</name>
        <dbReference type="ChEBI" id="CHEBI:30413"/>
    </cofactor>
</comment>
<evidence type="ECO:0000313" key="16">
    <source>
        <dbReference type="Proteomes" id="UP000472240"/>
    </source>
</evidence>
<dbReference type="InterPro" id="IPR050182">
    <property type="entry name" value="Cytochrome_P450_fam2"/>
</dbReference>
<dbReference type="Proteomes" id="UP000472240">
    <property type="component" value="Chromosome 15"/>
</dbReference>
<dbReference type="GO" id="GO:0020037">
    <property type="term" value="F:heme binding"/>
    <property type="evidence" value="ECO:0007669"/>
    <property type="project" value="InterPro"/>
</dbReference>
<keyword evidence="5 13" id="KW-0349">Heme</keyword>
<keyword evidence="12" id="KW-0472">Membrane</keyword>
<reference evidence="15 16" key="2">
    <citation type="journal article" date="2018" name="Annu Rev Anim Biosci">
        <title>Bat Biology, Genomes, and the Bat1K Project: To Generate Chromosome-Level Genomes for All Living Bat Species.</title>
        <authorList>
            <person name="Teeling E.C."/>
            <person name="Vernes S.C."/>
            <person name="Davalos L.M."/>
            <person name="Ray D.A."/>
            <person name="Gilbert M.T.P."/>
            <person name="Myers E."/>
        </authorList>
    </citation>
    <scope>NUCLEOTIDE SEQUENCE</scope>
</reference>
<dbReference type="GO" id="GO:0019373">
    <property type="term" value="P:epoxygenase P450 pathway"/>
    <property type="evidence" value="ECO:0007669"/>
    <property type="project" value="TreeGrafter"/>
</dbReference>
<evidence type="ECO:0000256" key="10">
    <source>
        <dbReference type="ARBA" id="ARBA00023004"/>
    </source>
</evidence>
<keyword evidence="16" id="KW-1185">Reference proteome</keyword>
<dbReference type="Ensembl" id="ENSRFET00010021838.1">
    <property type="protein sequence ID" value="ENSRFEP00010020066.1"/>
    <property type="gene ID" value="ENSRFEG00010013436.1"/>
</dbReference>
<keyword evidence="7" id="KW-0256">Endoplasmic reticulum</keyword>
<evidence type="ECO:0000313" key="15">
    <source>
        <dbReference type="Ensembl" id="ENSRFEP00010020066.1"/>
    </source>
</evidence>
<dbReference type="GO" id="GO:0016712">
    <property type="term" value="F:oxidoreductase activity, acting on paired donors, with incorporation or reduction of molecular oxygen, reduced flavin or flavoprotein as one donor, and incorporation of one atom of oxygen"/>
    <property type="evidence" value="ECO:0007669"/>
    <property type="project" value="TreeGrafter"/>
</dbReference>
<evidence type="ECO:0000256" key="3">
    <source>
        <dbReference type="ARBA" id="ARBA00004406"/>
    </source>
</evidence>
<dbReference type="SUPFAM" id="SSF48264">
    <property type="entry name" value="Cytochrome P450"/>
    <property type="match status" value="2"/>
</dbReference>
<protein>
    <submittedName>
        <fullName evidence="15">Cytochrome P450 family 2 subfamily B member 6</fullName>
    </submittedName>
</protein>
<dbReference type="InterPro" id="IPR002403">
    <property type="entry name" value="Cyt_P450_E_grp-IV"/>
</dbReference>
<keyword evidence="9 14" id="KW-0560">Oxidoreductase</keyword>
<dbReference type="InterPro" id="IPR001128">
    <property type="entry name" value="Cyt_P450"/>
</dbReference>
<dbReference type="Pfam" id="PF00067">
    <property type="entry name" value="p450"/>
    <property type="match status" value="1"/>
</dbReference>
<dbReference type="AlphaFoldDB" id="A0A671F394"/>
<name>A0A671F394_RHIFE</name>
<keyword evidence="10 13" id="KW-0408">Iron</keyword>
<dbReference type="PANTHER" id="PTHR24300">
    <property type="entry name" value="CYTOCHROME P450 508A4-RELATED"/>
    <property type="match status" value="1"/>
</dbReference>
<evidence type="ECO:0000256" key="14">
    <source>
        <dbReference type="RuleBase" id="RU000461"/>
    </source>
</evidence>
<gene>
    <name evidence="15" type="primary">CYP2B6</name>
</gene>
<reference evidence="15 16" key="1">
    <citation type="journal article" date="2015" name="Annu Rev Anim Biosci">
        <title>The Genome 10K Project: a way forward.</title>
        <authorList>
            <person name="Koepfli K.P."/>
            <person name="Paten B."/>
            <person name="O'Brien S.J."/>
            <person name="Koepfli K.P."/>
            <person name="Paten B."/>
            <person name="Antunes A."/>
            <person name="Belov K."/>
            <person name="Bustamante C."/>
            <person name="Castoe T.A."/>
            <person name="Clawson H."/>
            <person name="Crawford A.J."/>
            <person name="Diekhans M."/>
            <person name="Distel D."/>
            <person name="Durbin R."/>
            <person name="Earl D."/>
            <person name="Fujita M.K."/>
            <person name="Gamble T."/>
            <person name="Georges A."/>
            <person name="Gemmell N."/>
            <person name="Gilbert M.T."/>
            <person name="Graves J.M."/>
            <person name="Green R.E."/>
            <person name="Hickey G."/>
            <person name="Jarvis E.D."/>
            <person name="Johnson W."/>
            <person name="Komissarov A."/>
            <person name="Korf I."/>
            <person name="Kuhn R."/>
            <person name="Larkin D.M."/>
            <person name="Lewin H."/>
            <person name="Lopez J.V."/>
            <person name="Ma J."/>
            <person name="Marques-Bonet T."/>
            <person name="Miller W."/>
            <person name="Murphy R."/>
            <person name="Pevzner P."/>
            <person name="Shapiro B."/>
            <person name="Steiner C."/>
            <person name="Tamazian G."/>
            <person name="Venkatesh B."/>
            <person name="Wang J."/>
            <person name="Wayne R."/>
            <person name="Wiley E."/>
            <person name="Yang H."/>
            <person name="Zhang G."/>
            <person name="Haussler D."/>
            <person name="Ryder O."/>
            <person name="O'Brien S.J."/>
        </authorList>
    </citation>
    <scope>NUCLEOTIDE SEQUENCE</scope>
</reference>
<evidence type="ECO:0000256" key="12">
    <source>
        <dbReference type="ARBA" id="ARBA00023136"/>
    </source>
</evidence>
<dbReference type="GeneTree" id="ENSGT00940000157162"/>
<evidence type="ECO:0000256" key="4">
    <source>
        <dbReference type="ARBA" id="ARBA00010617"/>
    </source>
</evidence>
<evidence type="ECO:0000256" key="8">
    <source>
        <dbReference type="ARBA" id="ARBA00022848"/>
    </source>
</evidence>
<comment type="similarity">
    <text evidence="4 14">Belongs to the cytochrome P450 family.</text>
</comment>
<feature type="binding site" description="axial binding residue" evidence="13">
    <location>
        <position position="200"/>
    </location>
    <ligand>
        <name>heme</name>
        <dbReference type="ChEBI" id="CHEBI:30413"/>
    </ligand>
    <ligandPart>
        <name>Fe</name>
        <dbReference type="ChEBI" id="CHEBI:18248"/>
    </ligandPart>
</feature>
<comment type="subcellular location">
    <subcellularLocation>
        <location evidence="3">Endoplasmic reticulum membrane</location>
        <topology evidence="3">Peripheral membrane protein</topology>
    </subcellularLocation>
    <subcellularLocation>
        <location evidence="2">Microsome membrane</location>
        <topology evidence="2">Peripheral membrane protein</topology>
    </subcellularLocation>
</comment>
<keyword evidence="8" id="KW-0492">Microsome</keyword>